<dbReference type="PANTHER" id="PTHR31220:SF1">
    <property type="entry name" value="GH21176P"/>
    <property type="match status" value="1"/>
</dbReference>
<evidence type="ECO:0000256" key="7">
    <source>
        <dbReference type="SAM" id="MobiDB-lite"/>
    </source>
</evidence>
<organism evidence="8 9">
    <name type="scientific">Petromyzon marinus</name>
    <name type="common">Sea lamprey</name>
    <dbReference type="NCBI Taxonomy" id="7757"/>
    <lineage>
        <taxon>Eukaryota</taxon>
        <taxon>Metazoa</taxon>
        <taxon>Chordata</taxon>
        <taxon>Craniata</taxon>
        <taxon>Vertebrata</taxon>
        <taxon>Cyclostomata</taxon>
        <taxon>Hyperoartia</taxon>
        <taxon>Petromyzontiformes</taxon>
        <taxon>Petromyzontidae</taxon>
        <taxon>Petromyzon</taxon>
    </lineage>
</organism>
<name>A0AAJ7TGS6_PETMA</name>
<accession>A0AAJ7TGS6</accession>
<dbReference type="GO" id="GO:0005886">
    <property type="term" value="C:plasma membrane"/>
    <property type="evidence" value="ECO:0007669"/>
    <property type="project" value="UniProtKB-SubCell"/>
</dbReference>
<dbReference type="InterPro" id="IPR012332">
    <property type="entry name" value="Autotransporter_pectin_lyase_C"/>
</dbReference>
<evidence type="ECO:0000313" key="9">
    <source>
        <dbReference type="RefSeq" id="XP_032817124.1"/>
    </source>
</evidence>
<feature type="region of interest" description="Disordered" evidence="7">
    <location>
        <begin position="686"/>
        <end position="710"/>
    </location>
</feature>
<dbReference type="GO" id="GO:0072659">
    <property type="term" value="P:protein localization to plasma membrane"/>
    <property type="evidence" value="ECO:0007669"/>
    <property type="project" value="TreeGrafter"/>
</dbReference>
<evidence type="ECO:0000256" key="5">
    <source>
        <dbReference type="ARBA" id="ARBA00023136"/>
    </source>
</evidence>
<dbReference type="GO" id="GO:0005829">
    <property type="term" value="C:cytosol"/>
    <property type="evidence" value="ECO:0007669"/>
    <property type="project" value="UniProtKB-SubCell"/>
</dbReference>
<gene>
    <name evidence="9" type="primary">LOC116946228</name>
</gene>
<evidence type="ECO:0000256" key="2">
    <source>
        <dbReference type="ARBA" id="ARBA00004514"/>
    </source>
</evidence>
<evidence type="ECO:0000256" key="4">
    <source>
        <dbReference type="ARBA" id="ARBA00022490"/>
    </source>
</evidence>
<keyword evidence="8" id="KW-1185">Reference proteome</keyword>
<keyword evidence="5" id="KW-0472">Membrane</keyword>
<evidence type="ECO:0000313" key="8">
    <source>
        <dbReference type="Proteomes" id="UP001318040"/>
    </source>
</evidence>
<dbReference type="RefSeq" id="XP_032817124.1">
    <property type="nucleotide sequence ID" value="XM_032961233.1"/>
</dbReference>
<keyword evidence="4" id="KW-0963">Cytoplasm</keyword>
<dbReference type="Proteomes" id="UP001318040">
    <property type="component" value="Chromosome 2"/>
</dbReference>
<evidence type="ECO:0000256" key="1">
    <source>
        <dbReference type="ARBA" id="ARBA00004236"/>
    </source>
</evidence>
<keyword evidence="3" id="KW-1003">Cell membrane</keyword>
<proteinExistence type="inferred from homology"/>
<evidence type="ECO:0000256" key="3">
    <source>
        <dbReference type="ARBA" id="ARBA00022475"/>
    </source>
</evidence>
<comment type="subcellular location">
    <subcellularLocation>
        <location evidence="1">Cell membrane</location>
    </subcellularLocation>
    <subcellularLocation>
        <location evidence="2">Cytoplasm</location>
        <location evidence="2">Cytosol</location>
    </subcellularLocation>
</comment>
<comment type="similarity">
    <text evidence="6">Belongs to the Hyccin family.</text>
</comment>
<protein>
    <submittedName>
        <fullName evidence="9">Protein FAM126B-like</fullName>
    </submittedName>
</protein>
<feature type="non-terminal residue" evidence="9">
    <location>
        <position position="1"/>
    </location>
</feature>
<evidence type="ECO:0000256" key="6">
    <source>
        <dbReference type="ARBA" id="ARBA00034482"/>
    </source>
</evidence>
<dbReference type="Gene3D" id="2.160.20.20">
    <property type="match status" value="1"/>
</dbReference>
<dbReference type="Pfam" id="PF09790">
    <property type="entry name" value="Hyccin"/>
    <property type="match status" value="1"/>
</dbReference>
<reference evidence="9" key="1">
    <citation type="submission" date="2025-08" db="UniProtKB">
        <authorList>
            <consortium name="RefSeq"/>
        </authorList>
    </citation>
    <scope>IDENTIFICATION</scope>
    <source>
        <tissue evidence="9">Sperm</tissue>
    </source>
</reference>
<dbReference type="InterPro" id="IPR018619">
    <property type="entry name" value="Hyccin"/>
</dbReference>
<dbReference type="KEGG" id="pmrn:116946228"/>
<dbReference type="GO" id="GO:0046854">
    <property type="term" value="P:phosphatidylinositol phosphate biosynthetic process"/>
    <property type="evidence" value="ECO:0007669"/>
    <property type="project" value="TreeGrafter"/>
</dbReference>
<sequence>RVVVRYHFVAISRRGGGGGGRGGGLVCVRVAVAETGEPETDTGPRGAWALLDSGGWALLNSGSWALLNSGAWALLNSGSWALLNSGGWALLDSGGWALLDSGGWALLDSGSWALLDSGAWALLNSGSWALLNSGGWALWDSGGWALLDSGGWALLDSGGWALLNSGSWALLNSGSWALLDSGAWALLDSGGWALLNSGSWALLNSGSWALLDSGSEAPDSLPAAETRGDRPGAFRKNVPTMDKGVVEDWLSEFKALPESSISSYAVTVHQKTALVSALYKVIGALNSELLEPVCHQLFEFVRSGEARLRHFALQFLPALISRYLAGSAPYGLRVQSHGCVDALLLGLYNLEIMEADGNSKVLAFTIPTLAKPSLYHEPGSLGSMAMMEAVLSGREAVRVAYAGPLPQREAFTAQNRFEVLSFLMLCYNAAIAHMPPSSHQALCHMCSRVCVSGFPRQKKRWREHRTKISLSPEFIVDLLTGVYYSIYNGQWVLGQEALEDVLYRAQLELYTEPLLVGNAMRSSLKNSTPETIHQGQQCIQVDVTPTFRRLSRGAVTSASIRRHRWRKDVLEEQSTEDSLQVVEADEGFSSLASTSSHSASASTSKSFAQKSSTRKVEIVSNWVGRGEKGSKGKIKNSPLASRHDTKPAITDLVADSISHFKGLGEKDEHLPLLGLAAAGQTRKCFPPLAGHGSSPHSKSDASEVATETSYLQQDSISATADTETQRVNLSLSMSTLKPREFSLSSESAAIHSCEHNLSGANASDPLLRATDDMQEGSSEMNTENVGLLSASSLQDVSLELVEFSPSHQLNQQARSPSLNAHLIT</sequence>
<dbReference type="PANTHER" id="PTHR31220">
    <property type="entry name" value="HYCCIN RELATED"/>
    <property type="match status" value="1"/>
</dbReference>
<dbReference type="AlphaFoldDB" id="A0AAJ7TGS6"/>